<reference evidence="6 7" key="1">
    <citation type="submission" date="2019-07" db="EMBL/GenBank/DDBJ databases">
        <title>Draft genome for Aliikangiella sp. M105.</title>
        <authorList>
            <person name="Wang G."/>
        </authorList>
    </citation>
    <scope>NUCLEOTIDE SEQUENCE [LARGE SCALE GENOMIC DNA]</scope>
    <source>
        <strain evidence="6 7">M105</strain>
    </source>
</reference>
<dbReference type="GO" id="GO:0015562">
    <property type="term" value="F:efflux transmembrane transporter activity"/>
    <property type="evidence" value="ECO:0007669"/>
    <property type="project" value="TreeGrafter"/>
</dbReference>
<dbReference type="PANTHER" id="PTHR30469:SF33">
    <property type="entry name" value="SLR1207 PROTEIN"/>
    <property type="match status" value="1"/>
</dbReference>
<evidence type="ECO:0000313" key="6">
    <source>
        <dbReference type="EMBL" id="TQV86595.1"/>
    </source>
</evidence>
<dbReference type="Gene3D" id="2.40.30.170">
    <property type="match status" value="1"/>
</dbReference>
<dbReference type="Proteomes" id="UP000315439">
    <property type="component" value="Unassembled WGS sequence"/>
</dbReference>
<dbReference type="InterPro" id="IPR058637">
    <property type="entry name" value="YknX-like_C"/>
</dbReference>
<name>A0A545UAV6_9GAMM</name>
<dbReference type="Pfam" id="PF25989">
    <property type="entry name" value="YknX_C"/>
    <property type="match status" value="1"/>
</dbReference>
<evidence type="ECO:0000256" key="2">
    <source>
        <dbReference type="SAM" id="Coils"/>
    </source>
</evidence>
<comment type="similarity">
    <text evidence="1">Belongs to the membrane fusion protein (MFP) (TC 8.A.1) family.</text>
</comment>
<dbReference type="PANTHER" id="PTHR30469">
    <property type="entry name" value="MULTIDRUG RESISTANCE PROTEIN MDTA"/>
    <property type="match status" value="1"/>
</dbReference>
<feature type="coiled-coil region" evidence="2">
    <location>
        <begin position="156"/>
        <end position="183"/>
    </location>
</feature>
<keyword evidence="7" id="KW-1185">Reference proteome</keyword>
<evidence type="ECO:0000259" key="5">
    <source>
        <dbReference type="Pfam" id="PF25989"/>
    </source>
</evidence>
<feature type="domain" description="YknX-like C-terminal permuted SH3-like" evidence="5">
    <location>
        <begin position="309"/>
        <end position="384"/>
    </location>
</feature>
<feature type="domain" description="CusB-like beta-barrel" evidence="4">
    <location>
        <begin position="225"/>
        <end position="299"/>
    </location>
</feature>
<sequence length="390" mass="42540">MKKALVFTLMAALVVGIPLTKKYFKSETLKEVEIEQVTMQTIKASILASGQLKHEEEVKLSAEVIGKVSKLYVEEGQKVSKGQLVLKIDDQTYVAAVEQQQAAVDQQRVAIERQKMVVENLARQWKRKTKLFEQKLLDTDAYDAITHQYSVAKIDLKAGYEQLKQVEARLEQSKDQLSKTKVVSPIDGTITSLDIKEGETAISGTTNIVGSSLMTIADPQSMLAEINVDEADIANINVGQKAEIIAIAFSDTPLSGTVESIASSAKVSRGSQSLSFAVKLKLGENADISLRPGMSCRAEVFTRGEQNMLAVPVKAIQTEEDNDKDLVENFVFVLSDGVAKKTQIKAGISDDSFQQILEGLDKGVSIITGPDKIVRHLKDGDKVAIADNEA</sequence>
<dbReference type="NCBIfam" id="TIGR01730">
    <property type="entry name" value="RND_mfp"/>
    <property type="match status" value="1"/>
</dbReference>
<dbReference type="SUPFAM" id="SSF111369">
    <property type="entry name" value="HlyD-like secretion proteins"/>
    <property type="match status" value="1"/>
</dbReference>
<protein>
    <submittedName>
        <fullName evidence="6">Efflux RND transporter periplasmic adaptor subunit</fullName>
    </submittedName>
</protein>
<dbReference type="GO" id="GO:1990281">
    <property type="term" value="C:efflux pump complex"/>
    <property type="evidence" value="ECO:0007669"/>
    <property type="project" value="TreeGrafter"/>
</dbReference>
<evidence type="ECO:0000313" key="7">
    <source>
        <dbReference type="Proteomes" id="UP000315439"/>
    </source>
</evidence>
<evidence type="ECO:0000259" key="3">
    <source>
        <dbReference type="Pfam" id="PF25917"/>
    </source>
</evidence>
<evidence type="ECO:0000256" key="1">
    <source>
        <dbReference type="ARBA" id="ARBA00009477"/>
    </source>
</evidence>
<dbReference type="InterPro" id="IPR058792">
    <property type="entry name" value="Beta-barrel_RND_2"/>
</dbReference>
<dbReference type="InterPro" id="IPR006143">
    <property type="entry name" value="RND_pump_MFP"/>
</dbReference>
<dbReference type="InterPro" id="IPR058625">
    <property type="entry name" value="MdtA-like_BSH"/>
</dbReference>
<dbReference type="OrthoDB" id="1185083at2"/>
<keyword evidence="2" id="KW-0175">Coiled coil</keyword>
<evidence type="ECO:0000259" key="4">
    <source>
        <dbReference type="Pfam" id="PF25954"/>
    </source>
</evidence>
<proteinExistence type="inferred from homology"/>
<organism evidence="6 7">
    <name type="scientific">Aliikangiella coralliicola</name>
    <dbReference type="NCBI Taxonomy" id="2592383"/>
    <lineage>
        <taxon>Bacteria</taxon>
        <taxon>Pseudomonadati</taxon>
        <taxon>Pseudomonadota</taxon>
        <taxon>Gammaproteobacteria</taxon>
        <taxon>Oceanospirillales</taxon>
        <taxon>Pleioneaceae</taxon>
        <taxon>Aliikangiella</taxon>
    </lineage>
</organism>
<dbReference type="Pfam" id="PF25917">
    <property type="entry name" value="BSH_RND"/>
    <property type="match status" value="1"/>
</dbReference>
<dbReference type="RefSeq" id="WP_142932519.1">
    <property type="nucleotide sequence ID" value="NZ_ML660166.1"/>
</dbReference>
<dbReference type="Gene3D" id="2.40.420.20">
    <property type="match status" value="1"/>
</dbReference>
<dbReference type="Gene3D" id="2.40.50.100">
    <property type="match status" value="2"/>
</dbReference>
<dbReference type="AlphaFoldDB" id="A0A545UAV6"/>
<dbReference type="EMBL" id="VIKS01000010">
    <property type="protein sequence ID" value="TQV86595.1"/>
    <property type="molecule type" value="Genomic_DNA"/>
</dbReference>
<comment type="caution">
    <text evidence="6">The sequence shown here is derived from an EMBL/GenBank/DDBJ whole genome shotgun (WGS) entry which is preliminary data.</text>
</comment>
<feature type="domain" description="Multidrug resistance protein MdtA-like barrel-sandwich hybrid" evidence="3">
    <location>
        <begin position="57"/>
        <end position="207"/>
    </location>
</feature>
<gene>
    <name evidence="6" type="ORF">FLL46_16995</name>
</gene>
<accession>A0A545UAV6</accession>
<dbReference type="Pfam" id="PF25954">
    <property type="entry name" value="Beta-barrel_RND_2"/>
    <property type="match status" value="1"/>
</dbReference>